<dbReference type="Pfam" id="PF04464">
    <property type="entry name" value="Glyphos_transf"/>
    <property type="match status" value="1"/>
</dbReference>
<dbReference type="SUPFAM" id="SSF53756">
    <property type="entry name" value="UDP-Glycosyltransferase/glycogen phosphorylase"/>
    <property type="match status" value="1"/>
</dbReference>
<dbReference type="InterPro" id="IPR043148">
    <property type="entry name" value="TagF_C"/>
</dbReference>
<comment type="caution">
    <text evidence="1">The sequence shown here is derived from an EMBL/GenBank/DDBJ whole genome shotgun (WGS) entry which is preliminary data.</text>
</comment>
<proteinExistence type="predicted"/>
<accession>A0ABR7N8Y0</accession>
<dbReference type="Proteomes" id="UP000657421">
    <property type="component" value="Unassembled WGS sequence"/>
</dbReference>
<protein>
    <submittedName>
        <fullName evidence="1">CDP-glycerol glycerophosphotransferase family protein</fullName>
    </submittedName>
</protein>
<name>A0ABR7N8Y0_9FIRM</name>
<dbReference type="Gene3D" id="3.40.50.12580">
    <property type="match status" value="1"/>
</dbReference>
<evidence type="ECO:0000313" key="2">
    <source>
        <dbReference type="Proteomes" id="UP000657421"/>
    </source>
</evidence>
<dbReference type="InterPro" id="IPR007554">
    <property type="entry name" value="Glycerophosphate_synth"/>
</dbReference>
<gene>
    <name evidence="1" type="ORF">H8716_06770</name>
</gene>
<reference evidence="1 2" key="1">
    <citation type="submission" date="2020-08" db="EMBL/GenBank/DDBJ databases">
        <title>Genome public.</title>
        <authorList>
            <person name="Liu C."/>
            <person name="Sun Q."/>
        </authorList>
    </citation>
    <scope>NUCLEOTIDE SEQUENCE [LARGE SCALE GENOMIC DNA]</scope>
    <source>
        <strain evidence="1 2">NSJ-46</strain>
    </source>
</reference>
<keyword evidence="2" id="KW-1185">Reference proteome</keyword>
<dbReference type="RefSeq" id="WP_249307816.1">
    <property type="nucleotide sequence ID" value="NZ_JACRSZ010000005.1"/>
</dbReference>
<evidence type="ECO:0000313" key="1">
    <source>
        <dbReference type="EMBL" id="MBC8572789.1"/>
    </source>
</evidence>
<dbReference type="EMBL" id="JACRSZ010000005">
    <property type="protein sequence ID" value="MBC8572789.1"/>
    <property type="molecule type" value="Genomic_DNA"/>
</dbReference>
<organism evidence="1 2">
    <name type="scientific">Jingyaoa shaoxingensis</name>
    <dbReference type="NCBI Taxonomy" id="2763671"/>
    <lineage>
        <taxon>Bacteria</taxon>
        <taxon>Bacillati</taxon>
        <taxon>Bacillota</taxon>
        <taxon>Clostridia</taxon>
        <taxon>Lachnospirales</taxon>
        <taxon>Lachnospiraceae</taxon>
        <taxon>Jingyaoa</taxon>
    </lineage>
</organism>
<sequence length="958" mass="113276">MVTVLVSEIYKINSIQITMEKLLEKRPTEEDEKEEEKIDEDMEIQDNLSEENTELDKQLKILLLHYRPDNKHTLRLVMTGEDGEQKLYTYEEMQDMILEYENELMELYPEQVQRIDMQDIPKWQALNQVIDGLDTDYFQILQAGDRISQETLTTSEEYMDEVGEGADILLMNLYNSKKLIRGVQPKALKGVYSLDYIDWFRKNEWTFTNCLIRRSAWDGIHFNEEGGYGYAPYAVTMLELANRKRNLAMYRGAYPKFGYVNTAGRPKKEIPEEETKEFYTEELEKNYLPALQWVMERDQEIPRDVQYYIFGELCRRFKHNRDSKDKKLLQGEKLQEFKEVCKNILKYIDDDIIWGYAGSAKKYTPGNALAYALFQIKYGEDLNMEFGLQKRERVSVQSRMNGRLLPNELIPTIHVDLMNYEKKTLSIEFSAPKFAGPEGVEVKALINDQEYPIQETPRYSYVRFFSENVYKLFTFIIEIPYEQLQERNVLSFKLKQNGNELMLPVISGRYVSRINSTVPGSYWCFGEYMVRFVGKFKHNAIIIEKAGRKKRIIQELRVLKNMWSGKTKNRAALKLRLLYWLTRPYYKNKNIWIAFDKLYKGGDCGEYFYKYMCSRKDSNVYPVYIINEDAPDRQRLIEEGYHPVSRSTWKQKLLFLNSKMIFATHVPIPGFNAIAKNVLKGIQDRLEYSPTCIQHGLTVQYLAHDSHRQFNNNKRYYCASKYEIQNLSLPEYDYRPEHLKLTGVPRYDGLVNKDQRQILITPTWRSYIAMPSVMGKSRPYNPNFKETDYFRIYNDLIHDQKLIETAKRTGYKLIYLLHPITSAQLEDYGEVENVELIQATTVNYEKILCESSLMVTDYSGVQFDFAYMRKPVVYYHPPKLPPHYVEGGFFYDTQGFGEICTEHKQLVDTICDYMEHECKLKDYYKARQDDFFAYADHDNCKRIFEDAIAYQKELAENR</sequence>